<evidence type="ECO:0000313" key="1">
    <source>
        <dbReference type="EMBL" id="JAP07249.1"/>
    </source>
</evidence>
<protein>
    <submittedName>
        <fullName evidence="1">Putative ovule protein</fullName>
    </submittedName>
</protein>
<dbReference type="EMBL" id="GEDG01039151">
    <property type="protein sequence ID" value="JAP07249.1"/>
    <property type="molecule type" value="Transcribed_RNA"/>
</dbReference>
<name>A0A0V0GG79_SOLCH</name>
<organism evidence="1">
    <name type="scientific">Solanum chacoense</name>
    <name type="common">Chaco potato</name>
    <dbReference type="NCBI Taxonomy" id="4108"/>
    <lineage>
        <taxon>Eukaryota</taxon>
        <taxon>Viridiplantae</taxon>
        <taxon>Streptophyta</taxon>
        <taxon>Embryophyta</taxon>
        <taxon>Tracheophyta</taxon>
        <taxon>Spermatophyta</taxon>
        <taxon>Magnoliopsida</taxon>
        <taxon>eudicotyledons</taxon>
        <taxon>Gunneridae</taxon>
        <taxon>Pentapetalae</taxon>
        <taxon>asterids</taxon>
        <taxon>lamiids</taxon>
        <taxon>Solanales</taxon>
        <taxon>Solanaceae</taxon>
        <taxon>Solanoideae</taxon>
        <taxon>Solaneae</taxon>
        <taxon>Solanum</taxon>
    </lineage>
</organism>
<dbReference type="AlphaFoldDB" id="A0A0V0GG79"/>
<sequence length="60" mass="6742">MIPPSHSVFSSHFSIPIVIPVFFNPSLFHRLLPPPLKLCSYSSQFSIPIVASIVFCVVHY</sequence>
<proteinExistence type="predicted"/>
<accession>A0A0V0GG79</accession>
<reference evidence="1" key="1">
    <citation type="submission" date="2015-12" db="EMBL/GenBank/DDBJ databases">
        <title>Gene expression during late stages of embryo sac development: a critical building block for successful pollen-pistil interactions.</title>
        <authorList>
            <person name="Liu Y."/>
            <person name="Joly V."/>
            <person name="Sabar M."/>
            <person name="Matton D.P."/>
        </authorList>
    </citation>
    <scope>NUCLEOTIDE SEQUENCE</scope>
</reference>